<evidence type="ECO:0000256" key="6">
    <source>
        <dbReference type="ARBA" id="ARBA00022916"/>
    </source>
</evidence>
<evidence type="ECO:0000256" key="4">
    <source>
        <dbReference type="ARBA" id="ARBA00022737"/>
    </source>
</evidence>
<comment type="function">
    <text evidence="1">Involved in endocytosis.</text>
</comment>
<dbReference type="InterPro" id="IPR019734">
    <property type="entry name" value="TPR_rpt"/>
</dbReference>
<feature type="region of interest" description="Disordered" evidence="9">
    <location>
        <begin position="36"/>
        <end position="111"/>
    </location>
</feature>
<keyword evidence="11" id="KW-0378">Hydrolase</keyword>
<dbReference type="EMBL" id="CAJHCP010000001">
    <property type="protein sequence ID" value="CAD6507633.1"/>
    <property type="molecule type" value="Genomic_DNA"/>
</dbReference>
<keyword evidence="11" id="KW-0645">Protease</keyword>
<gene>
    <name evidence="11" type="primary">bepA_1</name>
    <name evidence="11" type="ORF">LMG28140_00082</name>
</gene>
<evidence type="ECO:0000256" key="9">
    <source>
        <dbReference type="SAM" id="MobiDB-lite"/>
    </source>
</evidence>
<dbReference type="Pfam" id="PF13432">
    <property type="entry name" value="TPR_16"/>
    <property type="match status" value="1"/>
</dbReference>
<evidence type="ECO:0000313" key="12">
    <source>
        <dbReference type="Proteomes" id="UP000598032"/>
    </source>
</evidence>
<evidence type="ECO:0000256" key="1">
    <source>
        <dbReference type="ARBA" id="ARBA00002550"/>
    </source>
</evidence>
<evidence type="ECO:0000259" key="10">
    <source>
        <dbReference type="Pfam" id="PF05420"/>
    </source>
</evidence>
<dbReference type="PRINTS" id="PR01441">
    <property type="entry name" value="CELLSNTHASEC"/>
</dbReference>
<dbReference type="InterPro" id="IPR003921">
    <property type="entry name" value="Cell_synth_C"/>
</dbReference>
<name>A0ABN7HC67_9BURK</name>
<sequence>MSRRRSVSLVVRWVVLVAWLGMTGVARALPAQPDALGAATPHAASPTADVRPAAASHASAMRHATGTSASMDPRHAATVLPNGGAKENGGAKDRASRTVAAPPAPAAQLARSHGIAVPTATLAVPHTEGASQHTAAQQLFATAKMWSTKHRDDLASQSIHKALLIAPNDPALLAEQVRIQLRLGQAQAAQTTLTRLRSLAPGAPLTQQIEDEYRVATDGRQELATIRLLARSGQSAEATRRLLALFPHGAPAGSLGAEYYQIIAGTPDGRTQAIGALHQRVAADPSDVDSALVLANLLNARGDTRAEANRIAWNLATRPDSDQSASLDAWRHVLQSAGADPAYLAALRAYLQLVPDDTEFKERVTAIEAQLEAQRQLERNPDYIAQQRGLQALARNDLSTAEPLLARAAEARSTDAEAVGGLGLVRMREGRRDEARGLFLRAAALAPDNRAKWESLARAAQFWGTLAQGRDAAAAGRQQDAERFARAALAMQPDNADAKLMLADALLAQRNWSAAEPLLRELLSAREPSVSAVRSTRTLYENTGRDAQVEPLLEALQSRFTAADDRQSLAQLRADRLDDQAEKLLAAGQRGPAAQRYEASLRLAPDAPWTRFALARLYRDLGLPQLGRIVMDDGLAVSASPEMRYASALYRNSIDDLSGAQAVLAPIAAQDRTDSMRALDRSLQAQQWLAKARAAFVLDDRAAATQSLDEARALAADDPNLLASIGSLWIDQREPQRGLALLQDWMAAHPQQTDADVRLRYGDLLGSAKRNTELDAWLIRLRDDRTLELTPAQRARLEDQALRSVLRETDDALDRQDYDAARRLLARASPAGKRDKRYAFEVADLERLQGHYAAARAALSPVLAATPTDPEAQLALARVLEQSGERRSALDLVHSVLDGAAPDDVDTRLSAARRLSALRHPDEAQQITTALRVSYPARPDVTVQSGRVAEDLGQYDEAASLYRLSLAQERVAGVSAGPDGTPAQAALADLEQRRNPEIETGWLPSYKSGDAGISQFHGYQVPVYAQIPYGYDGHFFAHVDTVHLDAGTLDPGTAGAGFGNASSRAQFGTLPASDEPVQTQYLHQAVTGVALGAGYTSDAWRFDLGTTPLGFPVHYLVGGARYQFDAGPASFSLSGSRRPETSSQLSYAGMHDPVTGAVWGGVRRDGIDLHSSVDVGATNLFADFGAGILTGREVESNQEVTLRTGVTVPVYQRINTLVSTGLIGNVWHYTNNQRFYTFGQGGYYSPQRYLSLGVPIEWAGRHDDLNWDLTATVGVSNSYEKNAPYFPNGLPSVLTAPSASDSGVNAGSSTRGVAFSYGLAGIVQYRFSPHLLAGAQLSIDRSHDYAPSSALVYLRYTIDARKQDNSLSPRPVRLYSSF</sequence>
<comment type="similarity">
    <text evidence="7">Belongs to the YPP1 family.</text>
</comment>
<evidence type="ECO:0000256" key="5">
    <source>
        <dbReference type="ARBA" id="ARBA00022803"/>
    </source>
</evidence>
<dbReference type="EC" id="3.4.-.-" evidence="11"/>
<keyword evidence="12" id="KW-1185">Reference proteome</keyword>
<evidence type="ECO:0000313" key="11">
    <source>
        <dbReference type="EMBL" id="CAD6507633.1"/>
    </source>
</evidence>
<evidence type="ECO:0000256" key="3">
    <source>
        <dbReference type="ARBA" id="ARBA00022729"/>
    </source>
</evidence>
<dbReference type="InterPro" id="IPR051722">
    <property type="entry name" value="Endocytosis_PI4K-reg_protein"/>
</dbReference>
<evidence type="ECO:0000256" key="2">
    <source>
        <dbReference type="ARBA" id="ARBA00005186"/>
    </source>
</evidence>
<keyword evidence="6" id="KW-0135">Cellulose biosynthesis</keyword>
<dbReference type="SUPFAM" id="SSF48452">
    <property type="entry name" value="TPR-like"/>
    <property type="match status" value="3"/>
</dbReference>
<reference evidence="11 12" key="1">
    <citation type="submission" date="2020-10" db="EMBL/GenBank/DDBJ databases">
        <authorList>
            <person name="Peeters C."/>
        </authorList>
    </citation>
    <scope>NUCLEOTIDE SEQUENCE [LARGE SCALE GENOMIC DNA]</scope>
    <source>
        <strain evidence="11 12">LMG 28140</strain>
    </source>
</reference>
<dbReference type="Pfam" id="PF05420">
    <property type="entry name" value="BCSC_C"/>
    <property type="match status" value="1"/>
</dbReference>
<dbReference type="InterPro" id="IPR011990">
    <property type="entry name" value="TPR-like_helical_dom_sf"/>
</dbReference>
<feature type="repeat" description="TPR" evidence="8">
    <location>
        <begin position="416"/>
        <end position="449"/>
    </location>
</feature>
<organism evidence="11 12">
    <name type="scientific">Paraburkholderia metrosideri</name>
    <dbReference type="NCBI Taxonomy" id="580937"/>
    <lineage>
        <taxon>Bacteria</taxon>
        <taxon>Pseudomonadati</taxon>
        <taxon>Pseudomonadota</taxon>
        <taxon>Betaproteobacteria</taxon>
        <taxon>Burkholderiales</taxon>
        <taxon>Burkholderiaceae</taxon>
        <taxon>Paraburkholderia</taxon>
    </lineage>
</organism>
<dbReference type="InterPro" id="IPR008410">
    <property type="entry name" value="BCSC_C"/>
</dbReference>
<dbReference type="GO" id="GO:0006508">
    <property type="term" value="P:proteolysis"/>
    <property type="evidence" value="ECO:0007669"/>
    <property type="project" value="UniProtKB-KW"/>
</dbReference>
<comment type="pathway">
    <text evidence="2">Glycan metabolism; bacterial cellulose biosynthesis.</text>
</comment>
<dbReference type="PANTHER" id="PTHR23083">
    <property type="entry name" value="TETRATRICOPEPTIDE REPEAT PROTEIN, TPR"/>
    <property type="match status" value="1"/>
</dbReference>
<keyword evidence="5 8" id="KW-0802">TPR repeat</keyword>
<comment type="caution">
    <text evidence="11">The sequence shown here is derived from an EMBL/GenBank/DDBJ whole genome shotgun (WGS) entry which is preliminary data.</text>
</comment>
<evidence type="ECO:0000256" key="8">
    <source>
        <dbReference type="PROSITE-ProRule" id="PRU00339"/>
    </source>
</evidence>
<keyword evidence="3" id="KW-0732">Signal</keyword>
<accession>A0ABN7HC67</accession>
<dbReference type="SMART" id="SM00028">
    <property type="entry name" value="TPR"/>
    <property type="match status" value="7"/>
</dbReference>
<dbReference type="PANTHER" id="PTHR23083:SF464">
    <property type="entry name" value="TETRATRICOPEPTIDE REPEAT DOMAIN 7, ISOFORM A"/>
    <property type="match status" value="1"/>
</dbReference>
<feature type="compositionally biased region" description="Low complexity" evidence="9">
    <location>
        <begin position="53"/>
        <end position="64"/>
    </location>
</feature>
<dbReference type="Proteomes" id="UP000598032">
    <property type="component" value="Unassembled WGS sequence"/>
</dbReference>
<dbReference type="GO" id="GO:0008233">
    <property type="term" value="F:peptidase activity"/>
    <property type="evidence" value="ECO:0007669"/>
    <property type="project" value="UniProtKB-KW"/>
</dbReference>
<keyword evidence="4" id="KW-0677">Repeat</keyword>
<dbReference type="Pfam" id="PF14559">
    <property type="entry name" value="TPR_19"/>
    <property type="match status" value="2"/>
</dbReference>
<proteinExistence type="inferred from homology"/>
<dbReference type="Gene3D" id="1.25.40.10">
    <property type="entry name" value="Tetratricopeptide repeat domain"/>
    <property type="match status" value="5"/>
</dbReference>
<protein>
    <submittedName>
        <fullName evidence="11">Beta-barrel assembly-enhancing protease</fullName>
        <ecNumber evidence="11">3.4.-.-</ecNumber>
    </submittedName>
</protein>
<feature type="domain" description="Cellulose synthase operon C C-terminal" evidence="10">
    <location>
        <begin position="1015"/>
        <end position="1358"/>
    </location>
</feature>
<evidence type="ECO:0000256" key="7">
    <source>
        <dbReference type="ARBA" id="ARBA00038251"/>
    </source>
</evidence>
<dbReference type="PROSITE" id="PS50005">
    <property type="entry name" value="TPR"/>
    <property type="match status" value="1"/>
</dbReference>